<dbReference type="SUPFAM" id="SSF53474">
    <property type="entry name" value="alpha/beta-Hydrolases"/>
    <property type="match status" value="1"/>
</dbReference>
<reference evidence="5 6" key="1">
    <citation type="journal article" date="2016" name="Genome Announc.">
        <title>Complete Genome Sequence of Thiostrepton-Producing Streptomyces laurentii ATCC 31255.</title>
        <authorList>
            <person name="Doi K."/>
            <person name="Fujino Y."/>
            <person name="Nagayoshi Y."/>
            <person name="Ohshima T."/>
            <person name="Ogata S."/>
        </authorList>
    </citation>
    <scope>NUCLEOTIDE SEQUENCE [LARGE SCALE GENOMIC DNA]</scope>
    <source>
        <strain evidence="5 6">ATCC 31255</strain>
    </source>
</reference>
<evidence type="ECO:0000259" key="4">
    <source>
        <dbReference type="Pfam" id="PF15420"/>
    </source>
</evidence>
<feature type="transmembrane region" description="Helical" evidence="2">
    <location>
        <begin position="52"/>
        <end position="71"/>
    </location>
</feature>
<protein>
    <recommendedName>
        <fullName evidence="7">Integral membrane protein</fullName>
    </recommendedName>
</protein>
<feature type="transmembrane region" description="Helical" evidence="2">
    <location>
        <begin position="195"/>
        <end position="213"/>
    </location>
</feature>
<accession>A0A160P7U2</accession>
<dbReference type="Pfam" id="PF10081">
    <property type="entry name" value="Abhydrolase_9"/>
    <property type="match status" value="1"/>
</dbReference>
<feature type="domain" description="Alpha/beta-hydrolase N-terminal" evidence="4">
    <location>
        <begin position="66"/>
        <end position="274"/>
    </location>
</feature>
<feature type="compositionally biased region" description="Low complexity" evidence="1">
    <location>
        <begin position="558"/>
        <end position="576"/>
    </location>
</feature>
<proteinExistence type="predicted"/>
<evidence type="ECO:0000313" key="5">
    <source>
        <dbReference type="EMBL" id="BAU87171.1"/>
    </source>
</evidence>
<evidence type="ECO:0000256" key="2">
    <source>
        <dbReference type="SAM" id="Phobius"/>
    </source>
</evidence>
<sequence>MTSTGRPSSAPDRSAAAAASTRSTPGPRRPGVRGRVGAFARRPYTDRHWPDLVALCAATLFFWASLTPSLVPRPWYLQGVIGGITAAIGYALGATLAWVVRLLLRRRPGERLWARLWQAYWLLAPALSVGCIAESARLQRQLRVLQELPPSLTWHAPVIALIAVAIWLALLLAGRGVRLGARALIRLLGRLLPRPAAHALGALLTAIAVLVGVRDVVFDRGVVDLADRIAEATNDGTKEGIHRPASRHVSGGPGSLIDWRDLGYQGRNFTGSVPTRDRIGAWTGEPARDPVRVYVPSALPAVFADERPFAAQARLAVRELTRTGAFDRAVLAVAGTTGTGWIDPNVAEPLEYMYGGDTAIVAVQYSYLPSWVSFLVDKEKAGQATRALLDAVRAELDRRPADRRPRLVVTGESLGAYAVETSFDSADDLLASTDGALLLGAPNFSPISEEIRRDRDPGSPVWRPQYEDGAHYRFAQFPRTDLARPPARWEFPRAVYLQNASDPVVWWSPDLLFKRPAWLDGQLGPDITPRSTGSRSSPSGRHRSTWPCRTGYRHRTDTATAPAPSTAGPPSSRPTAGRPPTPTGCARTSDSAPPPTDGGRTEDKPRTSRGQAEGKPGQARGEPWPYLRGHRPARRTPT</sequence>
<evidence type="ECO:0000313" key="6">
    <source>
        <dbReference type="Proteomes" id="UP000217676"/>
    </source>
</evidence>
<feature type="region of interest" description="Disordered" evidence="1">
    <location>
        <begin position="519"/>
        <end position="638"/>
    </location>
</feature>
<feature type="transmembrane region" description="Helical" evidence="2">
    <location>
        <begin position="116"/>
        <end position="136"/>
    </location>
</feature>
<feature type="domain" description="Alpha/beta-hydrolase catalytic" evidence="3">
    <location>
        <begin position="307"/>
        <end position="530"/>
    </location>
</feature>
<dbReference type="AlphaFoldDB" id="A0A160P7U2"/>
<dbReference type="InterPro" id="IPR029058">
    <property type="entry name" value="AB_hydrolase_fold"/>
</dbReference>
<evidence type="ECO:0000259" key="3">
    <source>
        <dbReference type="Pfam" id="PF10081"/>
    </source>
</evidence>
<feature type="compositionally biased region" description="Low complexity" evidence="1">
    <location>
        <begin position="1"/>
        <end position="26"/>
    </location>
</feature>
<keyword evidence="2" id="KW-0812">Transmembrane</keyword>
<gene>
    <name evidence="5" type="ORF">SLA_6302</name>
</gene>
<keyword evidence="2" id="KW-0472">Membrane</keyword>
<keyword evidence="6" id="KW-1185">Reference proteome</keyword>
<feature type="compositionally biased region" description="Low complexity" evidence="1">
    <location>
        <begin position="528"/>
        <end position="539"/>
    </location>
</feature>
<keyword evidence="2" id="KW-1133">Transmembrane helix</keyword>
<feature type="region of interest" description="Disordered" evidence="1">
    <location>
        <begin position="1"/>
        <end position="34"/>
    </location>
</feature>
<dbReference type="Proteomes" id="UP000217676">
    <property type="component" value="Chromosome"/>
</dbReference>
<feature type="transmembrane region" description="Helical" evidence="2">
    <location>
        <begin position="77"/>
        <end position="104"/>
    </location>
</feature>
<dbReference type="EMBL" id="AP017424">
    <property type="protein sequence ID" value="BAU87171.1"/>
    <property type="molecule type" value="Genomic_DNA"/>
</dbReference>
<name>A0A160P7U2_STRLU</name>
<dbReference type="ESTHER" id="strlu-a0a160p7u2">
    <property type="family name" value="Abhydrolase_9"/>
</dbReference>
<evidence type="ECO:0000256" key="1">
    <source>
        <dbReference type="SAM" id="MobiDB-lite"/>
    </source>
</evidence>
<dbReference type="Pfam" id="PF15420">
    <property type="entry name" value="Abhydrolase_9_N"/>
    <property type="match status" value="1"/>
</dbReference>
<feature type="transmembrane region" description="Helical" evidence="2">
    <location>
        <begin position="156"/>
        <end position="174"/>
    </location>
</feature>
<dbReference type="Gene3D" id="3.40.50.1820">
    <property type="entry name" value="alpha/beta hydrolase"/>
    <property type="match status" value="1"/>
</dbReference>
<organism evidence="5 6">
    <name type="scientific">Streptomyces laurentii</name>
    <dbReference type="NCBI Taxonomy" id="39478"/>
    <lineage>
        <taxon>Bacteria</taxon>
        <taxon>Bacillati</taxon>
        <taxon>Actinomycetota</taxon>
        <taxon>Actinomycetes</taxon>
        <taxon>Kitasatosporales</taxon>
        <taxon>Streptomycetaceae</taxon>
        <taxon>Streptomyces</taxon>
    </lineage>
</organism>
<feature type="compositionally biased region" description="Basic residues" evidence="1">
    <location>
        <begin position="628"/>
        <end position="638"/>
    </location>
</feature>
<dbReference type="InterPro" id="IPR027787">
    <property type="entry name" value="Alpha/beta-hydrolase_catalytic"/>
</dbReference>
<evidence type="ECO:0008006" key="7">
    <source>
        <dbReference type="Google" id="ProtNLM"/>
    </source>
</evidence>
<dbReference type="KEGG" id="slau:SLA_6302"/>
<dbReference type="InterPro" id="IPR027788">
    <property type="entry name" value="Alpha/beta-hydrolase_N_dom"/>
</dbReference>